<dbReference type="RefSeq" id="WP_012710789.1">
    <property type="nucleotide sequence ID" value="NC_012588.1"/>
</dbReference>
<name>C3MVS9_SACI4</name>
<sequence>MMIESDILLAHIKSEDRLKAVADTILLRIARGELKVIASREVFHELYYVLKNMNLSPQEILLRLGALKSIPNIDWVPTTVDTDLLALSLMSQYGISSIFDSYYVATCLLYDKDKIIISTDHIFDKVLGIRRIDPRDFVK</sequence>
<reference evidence="2 3" key="1">
    <citation type="journal article" date="2009" name="Proc. Natl. Acad. Sci. U.S.A.">
        <title>Biogeography of the Sulfolobus islandicus pan-genome.</title>
        <authorList>
            <person name="Reno M.L."/>
            <person name="Held N.L."/>
            <person name="Fields C.J."/>
            <person name="Burke P.V."/>
            <person name="Whitaker R.J."/>
        </authorList>
    </citation>
    <scope>NUCLEOTIDE SEQUENCE [LARGE SCALE GENOMIC DNA]</scope>
    <source>
        <strain evidence="3">M.14.25 / Kamchatka #1</strain>
    </source>
</reference>
<protein>
    <submittedName>
        <fullName evidence="2">PilT protein domain protein</fullName>
    </submittedName>
</protein>
<dbReference type="Gene3D" id="3.40.50.1010">
    <property type="entry name" value="5'-nuclease"/>
    <property type="match status" value="1"/>
</dbReference>
<feature type="domain" description="PIN" evidence="1">
    <location>
        <begin position="2"/>
        <end position="126"/>
    </location>
</feature>
<gene>
    <name evidence="2" type="ordered locus">M1425_0694</name>
</gene>
<dbReference type="EMBL" id="CP001400">
    <property type="protein sequence ID" value="ACP37516.1"/>
    <property type="molecule type" value="Genomic_DNA"/>
</dbReference>
<dbReference type="KEGG" id="sia:M1425_0694"/>
<accession>C3MVS9</accession>
<evidence type="ECO:0000313" key="3">
    <source>
        <dbReference type="Proteomes" id="UP000001350"/>
    </source>
</evidence>
<proteinExistence type="predicted"/>
<dbReference type="SUPFAM" id="SSF88723">
    <property type="entry name" value="PIN domain-like"/>
    <property type="match status" value="1"/>
</dbReference>
<dbReference type="AlphaFoldDB" id="C3MVS9"/>
<evidence type="ECO:0000313" key="2">
    <source>
        <dbReference type="EMBL" id="ACP37516.1"/>
    </source>
</evidence>
<dbReference type="Proteomes" id="UP000001350">
    <property type="component" value="Chromosome"/>
</dbReference>
<dbReference type="GeneID" id="84058148"/>
<dbReference type="InterPro" id="IPR029060">
    <property type="entry name" value="PIN-like_dom_sf"/>
</dbReference>
<dbReference type="Pfam" id="PF01850">
    <property type="entry name" value="PIN"/>
    <property type="match status" value="1"/>
</dbReference>
<evidence type="ECO:0000259" key="1">
    <source>
        <dbReference type="Pfam" id="PF01850"/>
    </source>
</evidence>
<organism evidence="2 3">
    <name type="scientific">Saccharolobus islandicus (strain M.14.25 / Kamchatka #1)</name>
    <name type="common">Sulfolobus islandicus</name>
    <dbReference type="NCBI Taxonomy" id="427317"/>
    <lineage>
        <taxon>Archaea</taxon>
        <taxon>Thermoproteota</taxon>
        <taxon>Thermoprotei</taxon>
        <taxon>Sulfolobales</taxon>
        <taxon>Sulfolobaceae</taxon>
        <taxon>Saccharolobus</taxon>
    </lineage>
</organism>
<dbReference type="InterPro" id="IPR002716">
    <property type="entry name" value="PIN_dom"/>
</dbReference>
<dbReference type="HOGENOM" id="CLU_1840696_0_0_2"/>